<dbReference type="PANTHER" id="PTHR11655:SF14">
    <property type="entry name" value="LARGE RIBOSOMAL SUBUNIT PROTEIN UL6M"/>
    <property type="match status" value="1"/>
</dbReference>
<comment type="similarity">
    <text evidence="5">Belongs to the universal ribosomal protein uL6 family.</text>
</comment>
<name>A0A1F6W4Q8_9BACT</name>
<evidence type="ECO:0000259" key="7">
    <source>
        <dbReference type="Pfam" id="PF00347"/>
    </source>
</evidence>
<sequence length="183" mass="20158">MSRISKQEIIIPTGVKVSQVGAVLTVVGPKGTVTKNFRDDIIITVTDKIVTLNVKRNDKFSKSLWGTYASHIKNMIKGVVTPYQKKLILEGVGFKFEIKPTHAGGGKEFHFILGFSHPVIVPIPDGIIATAEKNNITITGVDKELVGSFTAGLRALKKPEPYKGKGMRYEKEVIRRKQGKKTV</sequence>
<dbReference type="Pfam" id="PF00347">
    <property type="entry name" value="Ribosomal_L6"/>
    <property type="match status" value="2"/>
</dbReference>
<dbReference type="GO" id="GO:0003735">
    <property type="term" value="F:structural constituent of ribosome"/>
    <property type="evidence" value="ECO:0007669"/>
    <property type="project" value="UniProtKB-UniRule"/>
</dbReference>
<accession>A0A1F6W4Q8</accession>
<dbReference type="PROSITE" id="PS00525">
    <property type="entry name" value="RIBOSOMAL_L6_1"/>
    <property type="match status" value="1"/>
</dbReference>
<feature type="domain" description="Large ribosomal subunit protein uL6 alpha-beta" evidence="7">
    <location>
        <begin position="107"/>
        <end position="169"/>
    </location>
</feature>
<dbReference type="STRING" id="1801750.A3B85_01205"/>
<dbReference type="Gene3D" id="3.90.930.12">
    <property type="entry name" value="Ribosomal protein L6, alpha-beta domain"/>
    <property type="match status" value="2"/>
</dbReference>
<dbReference type="InterPro" id="IPR020040">
    <property type="entry name" value="Ribosomal_uL6_a/b-dom"/>
</dbReference>
<dbReference type="InterPro" id="IPR019906">
    <property type="entry name" value="Ribosomal_uL6_bac-type"/>
</dbReference>
<evidence type="ECO:0000256" key="2">
    <source>
        <dbReference type="ARBA" id="ARBA00023274"/>
    </source>
</evidence>
<protein>
    <recommendedName>
        <fullName evidence="3 4">50S ribosomal protein L6</fullName>
    </recommendedName>
</protein>
<dbReference type="Proteomes" id="UP000178374">
    <property type="component" value="Unassembled WGS sequence"/>
</dbReference>
<dbReference type="EMBL" id="MFUA01000022">
    <property type="protein sequence ID" value="OGI76665.1"/>
    <property type="molecule type" value="Genomic_DNA"/>
</dbReference>
<dbReference type="GO" id="GO:0002181">
    <property type="term" value="P:cytoplasmic translation"/>
    <property type="evidence" value="ECO:0007669"/>
    <property type="project" value="TreeGrafter"/>
</dbReference>
<dbReference type="GO" id="GO:0022625">
    <property type="term" value="C:cytosolic large ribosomal subunit"/>
    <property type="evidence" value="ECO:0007669"/>
    <property type="project" value="UniProtKB-UniRule"/>
</dbReference>
<keyword evidence="2 5" id="KW-0687">Ribonucleoprotein</keyword>
<dbReference type="PIRSF" id="PIRSF002162">
    <property type="entry name" value="Ribosomal_L6"/>
    <property type="match status" value="1"/>
</dbReference>
<dbReference type="InterPro" id="IPR000702">
    <property type="entry name" value="Ribosomal_uL6-like"/>
</dbReference>
<dbReference type="GO" id="GO:0019843">
    <property type="term" value="F:rRNA binding"/>
    <property type="evidence" value="ECO:0007669"/>
    <property type="project" value="UniProtKB-UniRule"/>
</dbReference>
<dbReference type="InterPro" id="IPR036789">
    <property type="entry name" value="Ribosomal_uL6-like_a/b-dom_sf"/>
</dbReference>
<dbReference type="NCBIfam" id="TIGR03654">
    <property type="entry name" value="L6_bact"/>
    <property type="match status" value="1"/>
</dbReference>
<keyword evidence="6" id="KW-0694">RNA-binding</keyword>
<dbReference type="InterPro" id="IPR002358">
    <property type="entry name" value="Ribosomal_uL6_CS"/>
</dbReference>
<evidence type="ECO:0000256" key="1">
    <source>
        <dbReference type="ARBA" id="ARBA00022980"/>
    </source>
</evidence>
<keyword evidence="6" id="KW-0699">rRNA-binding</keyword>
<dbReference type="SUPFAM" id="SSF56053">
    <property type="entry name" value="Ribosomal protein L6"/>
    <property type="match status" value="2"/>
</dbReference>
<proteinExistence type="inferred from homology"/>
<reference evidence="8 9" key="1">
    <citation type="journal article" date="2016" name="Nat. Commun.">
        <title>Thousands of microbial genomes shed light on interconnected biogeochemical processes in an aquifer system.</title>
        <authorList>
            <person name="Anantharaman K."/>
            <person name="Brown C.T."/>
            <person name="Hug L.A."/>
            <person name="Sharon I."/>
            <person name="Castelle C.J."/>
            <person name="Probst A.J."/>
            <person name="Thomas B.C."/>
            <person name="Singh A."/>
            <person name="Wilkins M.J."/>
            <person name="Karaoz U."/>
            <person name="Brodie E.L."/>
            <person name="Williams K.H."/>
            <person name="Hubbard S.S."/>
            <person name="Banfield J.F."/>
        </authorList>
    </citation>
    <scope>NUCLEOTIDE SEQUENCE [LARGE SCALE GENOMIC DNA]</scope>
</reference>
<comment type="caution">
    <text evidence="8">The sequence shown here is derived from an EMBL/GenBank/DDBJ whole genome shotgun (WGS) entry which is preliminary data.</text>
</comment>
<dbReference type="PRINTS" id="PR00059">
    <property type="entry name" value="RIBOSOMALL6"/>
</dbReference>
<organism evidence="8 9">
    <name type="scientific">Candidatus Nomurabacteria bacterium RIFCSPHIGHO2_02_FULL_37_13</name>
    <dbReference type="NCBI Taxonomy" id="1801750"/>
    <lineage>
        <taxon>Bacteria</taxon>
        <taxon>Candidatus Nomuraibacteriota</taxon>
    </lineage>
</organism>
<evidence type="ECO:0000256" key="5">
    <source>
        <dbReference type="RuleBase" id="RU003869"/>
    </source>
</evidence>
<evidence type="ECO:0000313" key="8">
    <source>
        <dbReference type="EMBL" id="OGI76665.1"/>
    </source>
</evidence>
<dbReference type="AlphaFoldDB" id="A0A1F6W4Q8"/>
<evidence type="ECO:0000256" key="4">
    <source>
        <dbReference type="NCBIfam" id="TIGR03654"/>
    </source>
</evidence>
<evidence type="ECO:0000313" key="9">
    <source>
        <dbReference type="Proteomes" id="UP000178374"/>
    </source>
</evidence>
<evidence type="ECO:0000256" key="6">
    <source>
        <dbReference type="RuleBase" id="RU003870"/>
    </source>
</evidence>
<comment type="function">
    <text evidence="6">This protein binds to the 23S rRNA, and is important in its secondary structure. It is located near the subunit interface in the base of the L7/L12 stalk, and near the tRNA binding site of the peptidyltransferase center.</text>
</comment>
<keyword evidence="1 5" id="KW-0689">Ribosomal protein</keyword>
<gene>
    <name evidence="8" type="ORF">A3B85_01205</name>
</gene>
<dbReference type="PANTHER" id="PTHR11655">
    <property type="entry name" value="60S/50S RIBOSOMAL PROTEIN L6/L9"/>
    <property type="match status" value="1"/>
</dbReference>
<evidence type="ECO:0000256" key="3">
    <source>
        <dbReference type="ARBA" id="ARBA00035454"/>
    </source>
</evidence>
<feature type="domain" description="Large ribosomal subunit protein uL6 alpha-beta" evidence="7">
    <location>
        <begin position="11"/>
        <end position="79"/>
    </location>
</feature>